<organism evidence="5 6">
    <name type="scientific">Thermosediminibacter litoriperuensis</name>
    <dbReference type="NCBI Taxonomy" id="291989"/>
    <lineage>
        <taxon>Bacteria</taxon>
        <taxon>Bacillati</taxon>
        <taxon>Bacillota</taxon>
        <taxon>Clostridia</taxon>
        <taxon>Thermosediminibacterales</taxon>
        <taxon>Thermosediminibacteraceae</taxon>
        <taxon>Thermosediminibacter</taxon>
    </lineage>
</organism>
<dbReference type="InterPro" id="IPR025997">
    <property type="entry name" value="SBP_2_dom"/>
</dbReference>
<dbReference type="PROSITE" id="PS51257">
    <property type="entry name" value="PROKAR_LIPOPROTEIN"/>
    <property type="match status" value="1"/>
</dbReference>
<dbReference type="RefSeq" id="WP_148868036.1">
    <property type="nucleotide sequence ID" value="NZ_VNHO01000043.1"/>
</dbReference>
<protein>
    <submittedName>
        <fullName evidence="5">Ribose transport system substrate-binding protein</fullName>
    </submittedName>
</protein>
<feature type="domain" description="Periplasmic binding protein" evidence="4">
    <location>
        <begin position="45"/>
        <end position="301"/>
    </location>
</feature>
<evidence type="ECO:0000256" key="3">
    <source>
        <dbReference type="ARBA" id="ARBA00022729"/>
    </source>
</evidence>
<accession>A0A5S5AGN6</accession>
<reference evidence="5 6" key="1">
    <citation type="submission" date="2019-07" db="EMBL/GenBank/DDBJ databases">
        <title>Genomic Encyclopedia of Type Strains, Phase I: the one thousand microbial genomes (KMG-I) project.</title>
        <authorList>
            <person name="Kyrpides N."/>
        </authorList>
    </citation>
    <scope>NUCLEOTIDE SEQUENCE [LARGE SCALE GENOMIC DNA]</scope>
    <source>
        <strain evidence="5 6">DSM 16647</strain>
    </source>
</reference>
<proteinExistence type="inferred from homology"/>
<evidence type="ECO:0000256" key="1">
    <source>
        <dbReference type="ARBA" id="ARBA00004196"/>
    </source>
</evidence>
<dbReference type="CDD" id="cd01536">
    <property type="entry name" value="PBP1_ABC_sugar_binding-like"/>
    <property type="match status" value="1"/>
</dbReference>
<dbReference type="PANTHER" id="PTHR46847:SF1">
    <property type="entry name" value="D-ALLOSE-BINDING PERIPLASMIC PROTEIN-RELATED"/>
    <property type="match status" value="1"/>
</dbReference>
<dbReference type="Gene3D" id="3.40.50.2300">
    <property type="match status" value="2"/>
</dbReference>
<dbReference type="GO" id="GO:0030313">
    <property type="term" value="C:cell envelope"/>
    <property type="evidence" value="ECO:0007669"/>
    <property type="project" value="UniProtKB-SubCell"/>
</dbReference>
<sequence length="323" mass="34739">MKKIISIILISIIIASLLVGCSNQKANESSLSNQNQQQESKKLTIAVIPKALDSEFWLDLKNGAEKAAQENNVDLIVLAPDKESNVEQQFRIIEDMIQRKVDALLIAPCDSSGVVPFIEKANESNIPVFTIDTNADGGKIVSFIGTDNILGGKIAGERVIKLLNGKGKVGLILGVPGQQTMRDRADGFKEAIKAAPDIKLVAEQPANSERALAMTVMENILQAHPDINAVFAASTLMAMGALEAVEAAGKIDQVKIIGFDSQKESLEAIKAGKLDSLVAQNPFNMGYLGVKAAIDYINGKDVPNRIDTGTELVTKENVDKYLK</sequence>
<evidence type="ECO:0000259" key="4">
    <source>
        <dbReference type="Pfam" id="PF13407"/>
    </source>
</evidence>
<evidence type="ECO:0000313" key="5">
    <source>
        <dbReference type="EMBL" id="TYP47896.1"/>
    </source>
</evidence>
<evidence type="ECO:0000313" key="6">
    <source>
        <dbReference type="Proteomes" id="UP000322294"/>
    </source>
</evidence>
<dbReference type="OrthoDB" id="9769193at2"/>
<dbReference type="EMBL" id="VNHO01000043">
    <property type="protein sequence ID" value="TYP47896.1"/>
    <property type="molecule type" value="Genomic_DNA"/>
</dbReference>
<keyword evidence="3" id="KW-0732">Signal</keyword>
<dbReference type="SUPFAM" id="SSF53822">
    <property type="entry name" value="Periplasmic binding protein-like I"/>
    <property type="match status" value="1"/>
</dbReference>
<evidence type="ECO:0000256" key="2">
    <source>
        <dbReference type="ARBA" id="ARBA00007639"/>
    </source>
</evidence>
<comment type="subcellular location">
    <subcellularLocation>
        <location evidence="1">Cell envelope</location>
    </subcellularLocation>
</comment>
<dbReference type="Pfam" id="PF13407">
    <property type="entry name" value="Peripla_BP_4"/>
    <property type="match status" value="1"/>
</dbReference>
<dbReference type="GO" id="GO:0030246">
    <property type="term" value="F:carbohydrate binding"/>
    <property type="evidence" value="ECO:0007669"/>
    <property type="project" value="UniProtKB-ARBA"/>
</dbReference>
<dbReference type="InterPro" id="IPR028082">
    <property type="entry name" value="Peripla_BP_I"/>
</dbReference>
<gene>
    <name evidence="5" type="ORF">LZ11_02392</name>
</gene>
<comment type="similarity">
    <text evidence="2">Belongs to the bacterial solute-binding protein 2 family.</text>
</comment>
<dbReference type="PANTHER" id="PTHR46847">
    <property type="entry name" value="D-ALLOSE-BINDING PERIPLASMIC PROTEIN-RELATED"/>
    <property type="match status" value="1"/>
</dbReference>
<dbReference type="AlphaFoldDB" id="A0A5S5AGN6"/>
<keyword evidence="6" id="KW-1185">Reference proteome</keyword>
<dbReference type="Proteomes" id="UP000322294">
    <property type="component" value="Unassembled WGS sequence"/>
</dbReference>
<comment type="caution">
    <text evidence="5">The sequence shown here is derived from an EMBL/GenBank/DDBJ whole genome shotgun (WGS) entry which is preliminary data.</text>
</comment>
<name>A0A5S5AGN6_9FIRM</name>